<dbReference type="AlphaFoldDB" id="T0Z205"/>
<feature type="non-terminal residue" evidence="2">
    <location>
        <position position="80"/>
    </location>
</feature>
<dbReference type="PANTHER" id="PTHR46190">
    <property type="entry name" value="SI:CH211-201H21.5-RELATED"/>
    <property type="match status" value="1"/>
</dbReference>
<name>T0Z205_9ZZZZ</name>
<reference evidence="2" key="1">
    <citation type="submission" date="2013-08" db="EMBL/GenBank/DDBJ databases">
        <authorList>
            <person name="Mendez C."/>
            <person name="Richter M."/>
            <person name="Ferrer M."/>
            <person name="Sanchez J."/>
        </authorList>
    </citation>
    <scope>NUCLEOTIDE SEQUENCE</scope>
</reference>
<dbReference type="EMBL" id="AUZX01011758">
    <property type="protein sequence ID" value="EQD41986.1"/>
    <property type="molecule type" value="Genomic_DNA"/>
</dbReference>
<protein>
    <submittedName>
        <fullName evidence="2">Inosine/uridine-preferring nucleoside hydrolase domain protein</fullName>
        <ecNumber evidence="2">3.2.-.-</ecNumber>
    </submittedName>
</protein>
<evidence type="ECO:0000313" key="2">
    <source>
        <dbReference type="EMBL" id="EQD41986.1"/>
    </source>
</evidence>
<dbReference type="PANTHER" id="PTHR46190:SF1">
    <property type="entry name" value="SI:CH211-201H21.5"/>
    <property type="match status" value="1"/>
</dbReference>
<organism evidence="2">
    <name type="scientific">mine drainage metagenome</name>
    <dbReference type="NCBI Taxonomy" id="410659"/>
    <lineage>
        <taxon>unclassified sequences</taxon>
        <taxon>metagenomes</taxon>
        <taxon>ecological metagenomes</taxon>
    </lineage>
</organism>
<gene>
    <name evidence="2" type="ORF">B1A_16001</name>
</gene>
<accession>T0Z205</accession>
<dbReference type="InterPro" id="IPR036452">
    <property type="entry name" value="Ribo_hydro-like"/>
</dbReference>
<dbReference type="InterPro" id="IPR052775">
    <property type="entry name" value="IUN_hydrolase"/>
</dbReference>
<proteinExistence type="predicted"/>
<reference evidence="2" key="2">
    <citation type="journal article" date="2014" name="ISME J.">
        <title>Microbial stratification in low pH oxic and suboxic macroscopic growths along an acid mine drainage.</title>
        <authorList>
            <person name="Mendez-Garcia C."/>
            <person name="Mesa V."/>
            <person name="Sprenger R.R."/>
            <person name="Richter M."/>
            <person name="Diez M.S."/>
            <person name="Solano J."/>
            <person name="Bargiela R."/>
            <person name="Golyshina O.V."/>
            <person name="Manteca A."/>
            <person name="Ramos J.L."/>
            <person name="Gallego J.R."/>
            <person name="Llorente I."/>
            <person name="Martins Dos Santos V.A."/>
            <person name="Jensen O.N."/>
            <person name="Pelaez A.I."/>
            <person name="Sanchez J."/>
            <person name="Ferrer M."/>
        </authorList>
    </citation>
    <scope>NUCLEOTIDE SEQUENCE</scope>
</reference>
<dbReference type="SUPFAM" id="SSF53590">
    <property type="entry name" value="Nucleoside hydrolase"/>
    <property type="match status" value="1"/>
</dbReference>
<dbReference type="EC" id="3.2.-.-" evidence="2"/>
<dbReference type="InterPro" id="IPR001910">
    <property type="entry name" value="Inosine/uridine_hydrolase_dom"/>
</dbReference>
<keyword evidence="2" id="KW-0378">Hydrolase</keyword>
<dbReference type="Pfam" id="PF01156">
    <property type="entry name" value="IU_nuc_hydro"/>
    <property type="match status" value="1"/>
</dbReference>
<feature type="domain" description="Inosine/uridine-preferring nucleoside hydrolase" evidence="1">
    <location>
        <begin position="4"/>
        <end position="73"/>
    </location>
</feature>
<keyword evidence="2" id="KW-0326">Glycosidase</keyword>
<comment type="caution">
    <text evidence="2">The sequence shown here is derived from an EMBL/GenBank/DDBJ whole genome shotgun (WGS) entry which is preliminary data.</text>
</comment>
<dbReference type="Gene3D" id="3.90.245.10">
    <property type="entry name" value="Ribonucleoside hydrolase-like"/>
    <property type="match status" value="1"/>
</dbReference>
<sequence>MQRVIFDCDPGIDDALAIFTLLAARDVEVLGMCATVGNVPVETGYRNLRNLAAFVGRDDIPVFRGAELPLVRDYAFDPLV</sequence>
<evidence type="ECO:0000259" key="1">
    <source>
        <dbReference type="Pfam" id="PF01156"/>
    </source>
</evidence>
<dbReference type="GO" id="GO:0016799">
    <property type="term" value="F:hydrolase activity, hydrolyzing N-glycosyl compounds"/>
    <property type="evidence" value="ECO:0007669"/>
    <property type="project" value="InterPro"/>
</dbReference>